<feature type="domain" description="HTH marR-type" evidence="1">
    <location>
        <begin position="20"/>
        <end position="152"/>
    </location>
</feature>
<dbReference type="SUPFAM" id="SSF46785">
    <property type="entry name" value="Winged helix' DNA-binding domain"/>
    <property type="match status" value="1"/>
</dbReference>
<protein>
    <submittedName>
        <fullName evidence="2">DNA-binding MarR family transcriptional regulator</fullName>
    </submittedName>
</protein>
<dbReference type="GO" id="GO:0003700">
    <property type="term" value="F:DNA-binding transcription factor activity"/>
    <property type="evidence" value="ECO:0007669"/>
    <property type="project" value="InterPro"/>
</dbReference>
<dbReference type="EMBL" id="JACHHQ010000001">
    <property type="protein sequence ID" value="MBB5198888.1"/>
    <property type="molecule type" value="Genomic_DNA"/>
</dbReference>
<sequence length="155" mass="17087">MNNSGSKVHPLFSTDDYQIEDSIGYLLARARTRLMKSADELLSTFGITHAQGAILLMLSTGKYSTAAELSRETYTDAASMKRMIDRLGARGLIVRTPCPQDRRLVKLDLTDDGAELAKKIPPAFCAVLNKHFVGFTAEEIGFLKSLLRRVLANPV</sequence>
<dbReference type="Pfam" id="PF12802">
    <property type="entry name" value="MarR_2"/>
    <property type="match status" value="1"/>
</dbReference>
<dbReference type="InterPro" id="IPR039422">
    <property type="entry name" value="MarR/SlyA-like"/>
</dbReference>
<dbReference type="Gene3D" id="1.10.10.10">
    <property type="entry name" value="Winged helix-like DNA-binding domain superfamily/Winged helix DNA-binding domain"/>
    <property type="match status" value="1"/>
</dbReference>
<keyword evidence="3" id="KW-1185">Reference proteome</keyword>
<comment type="caution">
    <text evidence="2">The sequence shown here is derived from an EMBL/GenBank/DDBJ whole genome shotgun (WGS) entry which is preliminary data.</text>
</comment>
<gene>
    <name evidence="2" type="ORF">HNR39_000698</name>
</gene>
<accession>A0A840RPJ8</accession>
<dbReference type="InterPro" id="IPR036390">
    <property type="entry name" value="WH_DNA-bd_sf"/>
</dbReference>
<name>A0A840RPJ8_9BURK</name>
<dbReference type="PANTHER" id="PTHR33164:SF43">
    <property type="entry name" value="HTH-TYPE TRANSCRIPTIONAL REPRESSOR YETL"/>
    <property type="match status" value="1"/>
</dbReference>
<dbReference type="RefSeq" id="WP_245182205.1">
    <property type="nucleotide sequence ID" value="NZ_JAAOZT010000002.1"/>
</dbReference>
<keyword evidence="2" id="KW-0238">DNA-binding</keyword>
<reference evidence="2 3" key="1">
    <citation type="submission" date="2020-08" db="EMBL/GenBank/DDBJ databases">
        <title>Genomic Encyclopedia of Type Strains, Phase IV (KMG-IV): sequencing the most valuable type-strain genomes for metagenomic binning, comparative biology and taxonomic classification.</title>
        <authorList>
            <person name="Goeker M."/>
        </authorList>
    </citation>
    <scope>NUCLEOTIDE SEQUENCE [LARGE SCALE GENOMIC DNA]</scope>
    <source>
        <strain evidence="2 3">DSM 23240</strain>
    </source>
</reference>
<evidence type="ECO:0000313" key="3">
    <source>
        <dbReference type="Proteomes" id="UP000571084"/>
    </source>
</evidence>
<dbReference type="PRINTS" id="PR00598">
    <property type="entry name" value="HTHMARR"/>
</dbReference>
<dbReference type="InterPro" id="IPR036388">
    <property type="entry name" value="WH-like_DNA-bd_sf"/>
</dbReference>
<organism evidence="2 3">
    <name type="scientific">Glaciimonas immobilis</name>
    <dbReference type="NCBI Taxonomy" id="728004"/>
    <lineage>
        <taxon>Bacteria</taxon>
        <taxon>Pseudomonadati</taxon>
        <taxon>Pseudomonadota</taxon>
        <taxon>Betaproteobacteria</taxon>
        <taxon>Burkholderiales</taxon>
        <taxon>Oxalobacteraceae</taxon>
        <taxon>Glaciimonas</taxon>
    </lineage>
</organism>
<proteinExistence type="predicted"/>
<dbReference type="AlphaFoldDB" id="A0A840RPJ8"/>
<dbReference type="PROSITE" id="PS50995">
    <property type="entry name" value="HTH_MARR_2"/>
    <property type="match status" value="1"/>
</dbReference>
<evidence type="ECO:0000259" key="1">
    <source>
        <dbReference type="PROSITE" id="PS50995"/>
    </source>
</evidence>
<dbReference type="PANTHER" id="PTHR33164">
    <property type="entry name" value="TRANSCRIPTIONAL REGULATOR, MARR FAMILY"/>
    <property type="match status" value="1"/>
</dbReference>
<dbReference type="GO" id="GO:0006950">
    <property type="term" value="P:response to stress"/>
    <property type="evidence" value="ECO:0007669"/>
    <property type="project" value="TreeGrafter"/>
</dbReference>
<dbReference type="GO" id="GO:0003677">
    <property type="term" value="F:DNA binding"/>
    <property type="evidence" value="ECO:0007669"/>
    <property type="project" value="UniProtKB-KW"/>
</dbReference>
<dbReference type="SMART" id="SM00347">
    <property type="entry name" value="HTH_MARR"/>
    <property type="match status" value="1"/>
</dbReference>
<dbReference type="InterPro" id="IPR000835">
    <property type="entry name" value="HTH_MarR-typ"/>
</dbReference>
<evidence type="ECO:0000313" key="2">
    <source>
        <dbReference type="EMBL" id="MBB5198888.1"/>
    </source>
</evidence>
<dbReference type="Proteomes" id="UP000571084">
    <property type="component" value="Unassembled WGS sequence"/>
</dbReference>